<reference evidence="2" key="1">
    <citation type="submission" date="2021-02" db="EMBL/GenBank/DDBJ databases">
        <authorList>
            <person name="Nowell W R."/>
        </authorList>
    </citation>
    <scope>NUCLEOTIDE SEQUENCE</scope>
</reference>
<dbReference type="InterPro" id="IPR011993">
    <property type="entry name" value="PH-like_dom_sf"/>
</dbReference>
<dbReference type="SMART" id="SM00233">
    <property type="entry name" value="PH"/>
    <property type="match status" value="1"/>
</dbReference>
<dbReference type="EMBL" id="CAJNOU010000510">
    <property type="protein sequence ID" value="CAF1018855.1"/>
    <property type="molecule type" value="Genomic_DNA"/>
</dbReference>
<name>A0A814I2V3_9BILA</name>
<dbReference type="AlphaFoldDB" id="A0A814I2V3"/>
<evidence type="ECO:0000313" key="3">
    <source>
        <dbReference type="Proteomes" id="UP000663889"/>
    </source>
</evidence>
<comment type="caution">
    <text evidence="2">The sequence shown here is derived from an EMBL/GenBank/DDBJ whole genome shotgun (WGS) entry which is preliminary data.</text>
</comment>
<dbReference type="InterPro" id="IPR001849">
    <property type="entry name" value="PH_domain"/>
</dbReference>
<proteinExistence type="predicted"/>
<dbReference type="Proteomes" id="UP000663889">
    <property type="component" value="Unassembled WGS sequence"/>
</dbReference>
<evidence type="ECO:0000259" key="1">
    <source>
        <dbReference type="PROSITE" id="PS50003"/>
    </source>
</evidence>
<gene>
    <name evidence="2" type="ORF">SEV965_LOCUS11691</name>
</gene>
<organism evidence="2 3">
    <name type="scientific">Rotaria sordida</name>
    <dbReference type="NCBI Taxonomy" id="392033"/>
    <lineage>
        <taxon>Eukaryota</taxon>
        <taxon>Metazoa</taxon>
        <taxon>Spiralia</taxon>
        <taxon>Gnathifera</taxon>
        <taxon>Rotifera</taxon>
        <taxon>Eurotatoria</taxon>
        <taxon>Bdelloidea</taxon>
        <taxon>Philodinida</taxon>
        <taxon>Philodinidae</taxon>
        <taxon>Rotaria</taxon>
    </lineage>
</organism>
<sequence length="161" mass="19392">MISKSKTLKKNLTTKNHVNSMIDYTSYKYLDIQKKWIICEGYLHYRYDQIKLLNLSRFANYYVVLAKIPIEDDKPIFVMYLYGNQKQKPFKFFQLDEYERISDQCSKPIESKYVLFELIGKDKSDIEVFGANNSNERDKWIKHIHQILNRTNHNFISNEPY</sequence>
<evidence type="ECO:0000313" key="2">
    <source>
        <dbReference type="EMBL" id="CAF1018855.1"/>
    </source>
</evidence>
<dbReference type="PROSITE" id="PS50003">
    <property type="entry name" value="PH_DOMAIN"/>
    <property type="match status" value="1"/>
</dbReference>
<feature type="domain" description="PH" evidence="1">
    <location>
        <begin position="36"/>
        <end position="149"/>
    </location>
</feature>
<dbReference type="Gene3D" id="2.30.29.30">
    <property type="entry name" value="Pleckstrin-homology domain (PH domain)/Phosphotyrosine-binding domain (PTB)"/>
    <property type="match status" value="1"/>
</dbReference>
<accession>A0A814I2V3</accession>
<dbReference type="SUPFAM" id="SSF50729">
    <property type="entry name" value="PH domain-like"/>
    <property type="match status" value="1"/>
</dbReference>
<protein>
    <recommendedName>
        <fullName evidence="1">PH domain-containing protein</fullName>
    </recommendedName>
</protein>